<evidence type="ECO:0000313" key="8">
    <source>
        <dbReference type="Proteomes" id="UP000580474"/>
    </source>
</evidence>
<dbReference type="InterPro" id="IPR029063">
    <property type="entry name" value="SAM-dependent_MTases_sf"/>
</dbReference>
<keyword evidence="8" id="KW-1185">Reference proteome</keyword>
<dbReference type="SUPFAM" id="SSF53335">
    <property type="entry name" value="S-adenosyl-L-methionine-dependent methyltransferases"/>
    <property type="match status" value="1"/>
</dbReference>
<evidence type="ECO:0000256" key="5">
    <source>
        <dbReference type="ARBA" id="ARBA00022691"/>
    </source>
</evidence>
<dbReference type="Gene3D" id="3.40.1010.10">
    <property type="entry name" value="Cobalt-precorrin-4 Transmethylase, Domain 1"/>
    <property type="match status" value="1"/>
</dbReference>
<evidence type="ECO:0000256" key="2">
    <source>
        <dbReference type="ARBA" id="ARBA00022573"/>
    </source>
</evidence>
<dbReference type="Gene3D" id="3.40.50.150">
    <property type="entry name" value="Vaccinia Virus protein VP39"/>
    <property type="match status" value="1"/>
</dbReference>
<dbReference type="AlphaFoldDB" id="A0A840NMQ9"/>
<dbReference type="GO" id="GO:0032259">
    <property type="term" value="P:methylation"/>
    <property type="evidence" value="ECO:0007669"/>
    <property type="project" value="UniProtKB-KW"/>
</dbReference>
<keyword evidence="4 7" id="KW-0808">Transferase</keyword>
<feature type="domain" description="Tetrapyrrole methylase" evidence="6">
    <location>
        <begin position="10"/>
        <end position="192"/>
    </location>
</feature>
<dbReference type="UniPathway" id="UPA00148"/>
<dbReference type="InterPro" id="IPR014776">
    <property type="entry name" value="4pyrrole_Mease_sub2"/>
</dbReference>
<dbReference type="NCBIfam" id="TIGR02469">
    <property type="entry name" value="CbiT"/>
    <property type="match status" value="1"/>
</dbReference>
<reference evidence="7 8" key="1">
    <citation type="submission" date="2020-08" db="EMBL/GenBank/DDBJ databases">
        <title>Sequencing the genomes of 1000 actinobacteria strains.</title>
        <authorList>
            <person name="Klenk H.-P."/>
        </authorList>
    </citation>
    <scope>NUCLEOTIDE SEQUENCE [LARGE SCALE GENOMIC DNA]</scope>
    <source>
        <strain evidence="7 8">DSM 45582</strain>
    </source>
</reference>
<dbReference type="RefSeq" id="WP_184481529.1">
    <property type="nucleotide sequence ID" value="NZ_JACHIV010000001.1"/>
</dbReference>
<comment type="pathway">
    <text evidence="1">Cofactor biosynthesis; adenosylcobalamin biosynthesis.</text>
</comment>
<dbReference type="PANTHER" id="PTHR43182:SF1">
    <property type="entry name" value="COBALT-PRECORRIN-7 C(5)-METHYLTRANSFERASE"/>
    <property type="match status" value="1"/>
</dbReference>
<dbReference type="Gene3D" id="3.30.950.10">
    <property type="entry name" value="Methyltransferase, Cobalt-precorrin-4 Transmethylase, Domain 2"/>
    <property type="match status" value="1"/>
</dbReference>
<evidence type="ECO:0000259" key="6">
    <source>
        <dbReference type="Pfam" id="PF00590"/>
    </source>
</evidence>
<keyword evidence="3 7" id="KW-0489">Methyltransferase</keyword>
<dbReference type="GO" id="GO:0009236">
    <property type="term" value="P:cobalamin biosynthetic process"/>
    <property type="evidence" value="ECO:0007669"/>
    <property type="project" value="UniProtKB-UniPathway"/>
</dbReference>
<dbReference type="PANTHER" id="PTHR43182">
    <property type="entry name" value="COBALT-PRECORRIN-6B C(15)-METHYLTRANSFERASE (DECARBOXYLATING)"/>
    <property type="match status" value="1"/>
</dbReference>
<evidence type="ECO:0000256" key="1">
    <source>
        <dbReference type="ARBA" id="ARBA00004953"/>
    </source>
</evidence>
<dbReference type="InterPro" id="IPR014008">
    <property type="entry name" value="Cbl_synth_MTase_CbiT"/>
</dbReference>
<dbReference type="NCBIfam" id="TIGR02467">
    <property type="entry name" value="CbiE"/>
    <property type="match status" value="1"/>
</dbReference>
<dbReference type="EMBL" id="JACHIV010000001">
    <property type="protein sequence ID" value="MBB5071295.1"/>
    <property type="molecule type" value="Genomic_DNA"/>
</dbReference>
<evidence type="ECO:0000256" key="4">
    <source>
        <dbReference type="ARBA" id="ARBA00022679"/>
    </source>
</evidence>
<dbReference type="InterPro" id="IPR006365">
    <property type="entry name" value="Cbl_synth_CobL"/>
</dbReference>
<dbReference type="CDD" id="cd11644">
    <property type="entry name" value="Precorrin-6Y-MT"/>
    <property type="match status" value="1"/>
</dbReference>
<protein>
    <submittedName>
        <fullName evidence="7">Precorrin-6Y C5,15-methyltransferase (Decarboxylating)</fullName>
        <ecNumber evidence="7">2.1.1.132</ecNumber>
    </submittedName>
</protein>
<dbReference type="InterPro" id="IPR014777">
    <property type="entry name" value="4pyrrole_Mease_sub1"/>
</dbReference>
<name>A0A840NMQ9_9PSEU</name>
<evidence type="ECO:0000313" key="7">
    <source>
        <dbReference type="EMBL" id="MBB5071295.1"/>
    </source>
</evidence>
<dbReference type="InterPro" id="IPR012818">
    <property type="entry name" value="CbiE"/>
</dbReference>
<gene>
    <name evidence="7" type="ORF">BJ969_004383</name>
</gene>
<proteinExistence type="predicted"/>
<dbReference type="Proteomes" id="UP000580474">
    <property type="component" value="Unassembled WGS sequence"/>
</dbReference>
<dbReference type="GO" id="GO:0046025">
    <property type="term" value="F:precorrin-6Y C5,15-methyltransferase (decarboxylating) activity"/>
    <property type="evidence" value="ECO:0007669"/>
    <property type="project" value="UniProtKB-EC"/>
</dbReference>
<dbReference type="SUPFAM" id="SSF53790">
    <property type="entry name" value="Tetrapyrrole methylase"/>
    <property type="match status" value="1"/>
</dbReference>
<dbReference type="EC" id="2.1.1.132" evidence="7"/>
<keyword evidence="5" id="KW-0949">S-adenosyl-L-methionine</keyword>
<dbReference type="GO" id="GO:0008276">
    <property type="term" value="F:protein methyltransferase activity"/>
    <property type="evidence" value="ECO:0007669"/>
    <property type="project" value="InterPro"/>
</dbReference>
<dbReference type="PIRSF" id="PIRSF036428">
    <property type="entry name" value="CobL"/>
    <property type="match status" value="1"/>
</dbReference>
<accession>A0A840NMQ9</accession>
<evidence type="ECO:0000256" key="3">
    <source>
        <dbReference type="ARBA" id="ARBA00022603"/>
    </source>
</evidence>
<dbReference type="InterPro" id="IPR000878">
    <property type="entry name" value="4pyrrol_Mease"/>
</dbReference>
<organism evidence="7 8">
    <name type="scientific">Saccharopolyspora gloriosae</name>
    <dbReference type="NCBI Taxonomy" id="455344"/>
    <lineage>
        <taxon>Bacteria</taxon>
        <taxon>Bacillati</taxon>
        <taxon>Actinomycetota</taxon>
        <taxon>Actinomycetes</taxon>
        <taxon>Pseudonocardiales</taxon>
        <taxon>Pseudonocardiaceae</taxon>
        <taxon>Saccharopolyspora</taxon>
    </lineage>
</organism>
<dbReference type="CDD" id="cd02440">
    <property type="entry name" value="AdoMet_MTases"/>
    <property type="match status" value="1"/>
</dbReference>
<dbReference type="InterPro" id="IPR050714">
    <property type="entry name" value="Cobalamin_biosynth_MTase"/>
</dbReference>
<dbReference type="Pfam" id="PF01135">
    <property type="entry name" value="PCMT"/>
    <property type="match status" value="1"/>
</dbReference>
<keyword evidence="2" id="KW-0169">Cobalamin biosynthesis</keyword>
<sequence length="404" mass="42327">MSAQRKPVDVVGIGADGWEGLSASARRRVEAADVVFGSRRQLDLVPRGGAEHVAWPSPMLPALPGLFAEHDSRAICVLASGDPMFHGIGATLARVLGAERLRVLPHVSSVALACARLGWAEQDATVVSLVGAHAELLHPEIQPGRRLIVLSSDAHTPARVAALLVARGFGGSTLAVLGDLGAPEESRVDATAARWPHPEVPALNVIGVHCAADADAERRPRTPGLPDSAFQHDGQLTKRDVRALTVARLAPAPGELLWDVGAGAGSIAIEWMRCDPANRAVAIEHREDRAARITTNAMTLGVPGLSVVVGAAPEALDGLDAPDAVFVGGGATAPGVLQRCWDALRPGGRLVVNAVTIESEVLVADWYARCGGELVRIAAEHASPVGGFTGWRPAMRITQWTVTR</sequence>
<dbReference type="InterPro" id="IPR035996">
    <property type="entry name" value="4pyrrol_Methylase_sf"/>
</dbReference>
<comment type="caution">
    <text evidence="7">The sequence shown here is derived from an EMBL/GenBank/DDBJ whole genome shotgun (WGS) entry which is preliminary data.</text>
</comment>
<dbReference type="Pfam" id="PF00590">
    <property type="entry name" value="TP_methylase"/>
    <property type="match status" value="1"/>
</dbReference>